<feature type="transmembrane region" description="Helical" evidence="6">
    <location>
        <begin position="291"/>
        <end position="309"/>
    </location>
</feature>
<dbReference type="PROSITE" id="PS50850">
    <property type="entry name" value="MFS"/>
    <property type="match status" value="1"/>
</dbReference>
<feature type="transmembrane region" description="Helical" evidence="6">
    <location>
        <begin position="259"/>
        <end position="279"/>
    </location>
</feature>
<evidence type="ECO:0000256" key="5">
    <source>
        <dbReference type="ARBA" id="ARBA00023136"/>
    </source>
</evidence>
<dbReference type="PANTHER" id="PTHR43124:SF3">
    <property type="entry name" value="CHLORAMPHENICOL EFFLUX PUMP RV0191"/>
    <property type="match status" value="1"/>
</dbReference>
<dbReference type="Pfam" id="PF07690">
    <property type="entry name" value="MFS_1"/>
    <property type="match status" value="1"/>
</dbReference>
<name>A0ABW9FBC5_9NOCA</name>
<feature type="transmembrane region" description="Helical" evidence="6">
    <location>
        <begin position="375"/>
        <end position="395"/>
    </location>
</feature>
<feature type="transmembrane region" description="Helical" evidence="6">
    <location>
        <begin position="23"/>
        <end position="44"/>
    </location>
</feature>
<feature type="domain" description="Major facilitator superfamily (MFS) profile" evidence="7">
    <location>
        <begin position="22"/>
        <end position="403"/>
    </location>
</feature>
<gene>
    <name evidence="8" type="ORF">ABEU20_000957</name>
</gene>
<keyword evidence="4 6" id="KW-1133">Transmembrane helix</keyword>
<feature type="transmembrane region" description="Helical" evidence="6">
    <location>
        <begin position="64"/>
        <end position="84"/>
    </location>
</feature>
<sequence>MSHTDHASATGARAQPLSARRTIGLAGAGLSLIAVSYGLARFAYGLFMPAFRESFDLTAGQAGTIAATSYLAYCLGTVAATVATPRFGARAVAVSAGALATTGTALIALSPTSLVLTAGVTVAGSSTGLASPPLAHAIAVRVAPGYRDRVQTIVNAGTGLGVAVSGPVALLADDRWRAAWLTFAVISVAATVWVRFRVPGPAAPSSTSPRRAKDDDAPHVAFPSDARRLFAAAAVVGAATAATWTFGQELLETAGGHSPTLATIAWIVLGACGLLGAASGELVSRAGLRRAWTVSMLALCGATAVLAAVPQQATAAVGASAVFGAVYIALTGILLIWSTRVYPARPATGVGLTFLMIAVGQSAGAPLLGVVADRAGLATSFWISAGLALAAAALAPPGRIRTA</sequence>
<feature type="transmembrane region" description="Helical" evidence="6">
    <location>
        <begin position="115"/>
        <end position="140"/>
    </location>
</feature>
<dbReference type="PANTHER" id="PTHR43124">
    <property type="entry name" value="PURINE EFFLUX PUMP PBUE"/>
    <property type="match status" value="1"/>
</dbReference>
<dbReference type="InterPro" id="IPR020846">
    <property type="entry name" value="MFS_dom"/>
</dbReference>
<feature type="transmembrane region" description="Helical" evidence="6">
    <location>
        <begin position="349"/>
        <end position="369"/>
    </location>
</feature>
<dbReference type="InterPro" id="IPR011701">
    <property type="entry name" value="MFS"/>
</dbReference>
<feature type="transmembrane region" description="Helical" evidence="6">
    <location>
        <begin position="91"/>
        <end position="109"/>
    </location>
</feature>
<evidence type="ECO:0000256" key="6">
    <source>
        <dbReference type="SAM" id="Phobius"/>
    </source>
</evidence>
<keyword evidence="9" id="KW-1185">Reference proteome</keyword>
<dbReference type="InterPro" id="IPR050189">
    <property type="entry name" value="MFS_Efflux_Transporters"/>
</dbReference>
<feature type="transmembrane region" description="Helical" evidence="6">
    <location>
        <begin position="229"/>
        <end position="247"/>
    </location>
</feature>
<reference evidence="8 9" key="1">
    <citation type="submission" date="2023-11" db="EMBL/GenBank/DDBJ databases">
        <authorList>
            <person name="Val-Calvo J."/>
            <person name="Scortti M."/>
            <person name="Vazquez-Boland J."/>
        </authorList>
    </citation>
    <scope>NUCLEOTIDE SEQUENCE [LARGE SCALE GENOMIC DNA]</scope>
    <source>
        <strain evidence="8 9">PAM 2766</strain>
    </source>
</reference>
<feature type="transmembrane region" description="Helical" evidence="6">
    <location>
        <begin position="152"/>
        <end position="172"/>
    </location>
</feature>
<evidence type="ECO:0000259" key="7">
    <source>
        <dbReference type="PROSITE" id="PS50850"/>
    </source>
</evidence>
<dbReference type="EMBL" id="JBDLNV010000001">
    <property type="protein sequence ID" value="MFM1722403.1"/>
    <property type="molecule type" value="Genomic_DNA"/>
</dbReference>
<dbReference type="Proteomes" id="UP001629745">
    <property type="component" value="Unassembled WGS sequence"/>
</dbReference>
<dbReference type="InterPro" id="IPR036259">
    <property type="entry name" value="MFS_trans_sf"/>
</dbReference>
<proteinExistence type="predicted"/>
<keyword evidence="3 6" id="KW-0812">Transmembrane</keyword>
<comment type="caution">
    <text evidence="8">The sequence shown here is derived from an EMBL/GenBank/DDBJ whole genome shotgun (WGS) entry which is preliminary data.</text>
</comment>
<dbReference type="RefSeq" id="WP_420162959.1">
    <property type="nucleotide sequence ID" value="NZ_JBDLNV010000001.1"/>
</dbReference>
<comment type="subcellular location">
    <subcellularLocation>
        <location evidence="1">Cell membrane</location>
        <topology evidence="1">Multi-pass membrane protein</topology>
    </subcellularLocation>
</comment>
<organism evidence="8 9">
    <name type="scientific">Rhodococcus parequi</name>
    <dbReference type="NCBI Taxonomy" id="3137122"/>
    <lineage>
        <taxon>Bacteria</taxon>
        <taxon>Bacillati</taxon>
        <taxon>Actinomycetota</taxon>
        <taxon>Actinomycetes</taxon>
        <taxon>Mycobacteriales</taxon>
        <taxon>Nocardiaceae</taxon>
        <taxon>Rhodococcus</taxon>
    </lineage>
</organism>
<evidence type="ECO:0000256" key="2">
    <source>
        <dbReference type="ARBA" id="ARBA00022475"/>
    </source>
</evidence>
<feature type="transmembrane region" description="Helical" evidence="6">
    <location>
        <begin position="315"/>
        <end position="337"/>
    </location>
</feature>
<evidence type="ECO:0000313" key="8">
    <source>
        <dbReference type="EMBL" id="MFM1722403.1"/>
    </source>
</evidence>
<keyword evidence="2" id="KW-1003">Cell membrane</keyword>
<feature type="transmembrane region" description="Helical" evidence="6">
    <location>
        <begin position="178"/>
        <end position="196"/>
    </location>
</feature>
<dbReference type="SUPFAM" id="SSF103473">
    <property type="entry name" value="MFS general substrate transporter"/>
    <property type="match status" value="1"/>
</dbReference>
<keyword evidence="5 6" id="KW-0472">Membrane</keyword>
<evidence type="ECO:0000256" key="3">
    <source>
        <dbReference type="ARBA" id="ARBA00022692"/>
    </source>
</evidence>
<accession>A0ABW9FBC5</accession>
<evidence type="ECO:0000313" key="9">
    <source>
        <dbReference type="Proteomes" id="UP001629745"/>
    </source>
</evidence>
<dbReference type="Gene3D" id="1.20.1250.20">
    <property type="entry name" value="MFS general substrate transporter like domains"/>
    <property type="match status" value="1"/>
</dbReference>
<protein>
    <submittedName>
        <fullName evidence="8">YbfB/YjiJ family MFS transporter</fullName>
    </submittedName>
</protein>
<evidence type="ECO:0000256" key="1">
    <source>
        <dbReference type="ARBA" id="ARBA00004651"/>
    </source>
</evidence>
<evidence type="ECO:0000256" key="4">
    <source>
        <dbReference type="ARBA" id="ARBA00022989"/>
    </source>
</evidence>